<dbReference type="GO" id="GO:0006644">
    <property type="term" value="P:phospholipid metabolic process"/>
    <property type="evidence" value="ECO:0007669"/>
    <property type="project" value="InterPro"/>
</dbReference>
<dbReference type="GO" id="GO:0005509">
    <property type="term" value="F:calcium ion binding"/>
    <property type="evidence" value="ECO:0007669"/>
    <property type="project" value="InterPro"/>
</dbReference>
<accession>A0A2G8LJJ3</accession>
<evidence type="ECO:0000256" key="4">
    <source>
        <dbReference type="SAM" id="SignalP"/>
    </source>
</evidence>
<keyword evidence="7" id="KW-1185">Reference proteome</keyword>
<comment type="cofactor">
    <cofactor evidence="3">
        <name>Ca(2+)</name>
        <dbReference type="ChEBI" id="CHEBI:29108"/>
    </cofactor>
    <text evidence="3">Binds 1 Ca(2+) ion per subunit.</text>
</comment>
<feature type="binding site" evidence="3">
    <location>
        <position position="54"/>
    </location>
    <ligand>
        <name>Ca(2+)</name>
        <dbReference type="ChEBI" id="CHEBI:29108"/>
    </ligand>
</feature>
<name>A0A2G8LJJ3_STIJA</name>
<feature type="domain" description="Phospholipase A2-like central" evidence="5">
    <location>
        <begin position="28"/>
        <end position="64"/>
    </location>
</feature>
<feature type="chain" id="PRO_5043691440" description="Phospholipase A2-like central domain-containing protein" evidence="4">
    <location>
        <begin position="17"/>
        <end position="73"/>
    </location>
</feature>
<reference evidence="6 7" key="1">
    <citation type="journal article" date="2017" name="PLoS Biol.">
        <title>The sea cucumber genome provides insights into morphological evolution and visceral regeneration.</title>
        <authorList>
            <person name="Zhang X."/>
            <person name="Sun L."/>
            <person name="Yuan J."/>
            <person name="Sun Y."/>
            <person name="Gao Y."/>
            <person name="Zhang L."/>
            <person name="Li S."/>
            <person name="Dai H."/>
            <person name="Hamel J.F."/>
            <person name="Liu C."/>
            <person name="Yu Y."/>
            <person name="Liu S."/>
            <person name="Lin W."/>
            <person name="Guo K."/>
            <person name="Jin S."/>
            <person name="Xu P."/>
            <person name="Storey K.B."/>
            <person name="Huan P."/>
            <person name="Zhang T."/>
            <person name="Zhou Y."/>
            <person name="Zhang J."/>
            <person name="Lin C."/>
            <person name="Li X."/>
            <person name="Xing L."/>
            <person name="Huo D."/>
            <person name="Sun M."/>
            <person name="Wang L."/>
            <person name="Mercier A."/>
            <person name="Li F."/>
            <person name="Yang H."/>
            <person name="Xiang J."/>
        </authorList>
    </citation>
    <scope>NUCLEOTIDE SEQUENCE [LARGE SCALE GENOMIC DNA]</scope>
    <source>
        <strain evidence="6">Shaxun</strain>
        <tissue evidence="6">Muscle</tissue>
    </source>
</reference>
<organism evidence="6 7">
    <name type="scientific">Stichopus japonicus</name>
    <name type="common">Sea cucumber</name>
    <dbReference type="NCBI Taxonomy" id="307972"/>
    <lineage>
        <taxon>Eukaryota</taxon>
        <taxon>Metazoa</taxon>
        <taxon>Echinodermata</taxon>
        <taxon>Eleutherozoa</taxon>
        <taxon>Echinozoa</taxon>
        <taxon>Holothuroidea</taxon>
        <taxon>Aspidochirotacea</taxon>
        <taxon>Aspidochirotida</taxon>
        <taxon>Stichopodidae</taxon>
        <taxon>Apostichopus</taxon>
    </lineage>
</organism>
<evidence type="ECO:0000256" key="3">
    <source>
        <dbReference type="PIRSR" id="PIRSR601211-2"/>
    </source>
</evidence>
<evidence type="ECO:0000313" key="7">
    <source>
        <dbReference type="Proteomes" id="UP000230750"/>
    </source>
</evidence>
<evidence type="ECO:0000259" key="5">
    <source>
        <dbReference type="Pfam" id="PF00068"/>
    </source>
</evidence>
<dbReference type="Gene3D" id="1.20.90.10">
    <property type="entry name" value="Phospholipase A2 domain"/>
    <property type="match status" value="1"/>
</dbReference>
<keyword evidence="3" id="KW-0479">Metal-binding</keyword>
<dbReference type="GO" id="GO:0005576">
    <property type="term" value="C:extracellular region"/>
    <property type="evidence" value="ECO:0007669"/>
    <property type="project" value="UniProtKB-SubCell"/>
</dbReference>
<dbReference type="GO" id="GO:0050482">
    <property type="term" value="P:arachidonate secretion"/>
    <property type="evidence" value="ECO:0007669"/>
    <property type="project" value="InterPro"/>
</dbReference>
<protein>
    <recommendedName>
        <fullName evidence="5">Phospholipase A2-like central domain-containing protein</fullName>
    </recommendedName>
</protein>
<dbReference type="InterPro" id="IPR036444">
    <property type="entry name" value="PLipase_A2_dom_sf"/>
</dbReference>
<evidence type="ECO:0000313" key="6">
    <source>
        <dbReference type="EMBL" id="PIK60382.1"/>
    </source>
</evidence>
<evidence type="ECO:0000256" key="1">
    <source>
        <dbReference type="ARBA" id="ARBA00004613"/>
    </source>
</evidence>
<dbReference type="GO" id="GO:0016042">
    <property type="term" value="P:lipid catabolic process"/>
    <property type="evidence" value="ECO:0007669"/>
    <property type="project" value="InterPro"/>
</dbReference>
<dbReference type="GO" id="GO:0004623">
    <property type="term" value="F:phospholipase A2 activity"/>
    <property type="evidence" value="ECO:0007669"/>
    <property type="project" value="InterPro"/>
</dbReference>
<dbReference type="Pfam" id="PF00068">
    <property type="entry name" value="Phospholip_A2_1"/>
    <property type="match status" value="1"/>
</dbReference>
<dbReference type="Proteomes" id="UP000230750">
    <property type="component" value="Unassembled WGS sequence"/>
</dbReference>
<feature type="signal peptide" evidence="4">
    <location>
        <begin position="1"/>
        <end position="16"/>
    </location>
</feature>
<dbReference type="InterPro" id="IPR016090">
    <property type="entry name" value="PLA2-like_dom"/>
</dbReference>
<dbReference type="EMBL" id="MRZV01000058">
    <property type="protein sequence ID" value="PIK60382.1"/>
    <property type="molecule type" value="Genomic_DNA"/>
</dbReference>
<comment type="subcellular location">
    <subcellularLocation>
        <location evidence="1">Secreted</location>
    </subcellularLocation>
</comment>
<gene>
    <name evidence="6" type="ORF">BSL78_02680</name>
</gene>
<dbReference type="InterPro" id="IPR001211">
    <property type="entry name" value="PLA2"/>
</dbReference>
<comment type="caution">
    <text evidence="6">The sequence shown here is derived from an EMBL/GenBank/DDBJ whole genome shotgun (WGS) entry which is preliminary data.</text>
</comment>
<dbReference type="OrthoDB" id="5841574at2759"/>
<dbReference type="AlphaFoldDB" id="A0A2G8LJJ3"/>
<keyword evidence="2" id="KW-0964">Secreted</keyword>
<proteinExistence type="predicted"/>
<dbReference type="SUPFAM" id="SSF48619">
    <property type="entry name" value="Phospholipase A2, PLA2"/>
    <property type="match status" value="1"/>
</dbReference>
<dbReference type="PRINTS" id="PR00389">
    <property type="entry name" value="PHPHLIPASEA2"/>
</dbReference>
<keyword evidence="4" id="KW-0732">Signal</keyword>
<keyword evidence="3" id="KW-0106">Calcium</keyword>
<evidence type="ECO:0000256" key="2">
    <source>
        <dbReference type="ARBA" id="ARBA00022525"/>
    </source>
</evidence>
<feature type="binding site" evidence="3">
    <location>
        <position position="56"/>
    </location>
    <ligand>
        <name>Ca(2+)</name>
        <dbReference type="ChEBI" id="CHEBI:29108"/>
    </ligand>
</feature>
<sequence>MKLFILLPMLIACGLGSSLPETREKRNLLQFASMITCTTGRWATDYAAYGCWCGKGGHGSAVDAKMSKYILET</sequence>